<dbReference type="Proteomes" id="UP000000267">
    <property type="component" value="Unassembled WGS sequence"/>
</dbReference>
<dbReference type="PANTHER" id="PTHR10933">
    <property type="entry name" value="IMMUNOGLOBULIN-BINDING PROTEIN 1"/>
    <property type="match status" value="1"/>
</dbReference>
<dbReference type="Gene3D" id="1.25.40.540">
    <property type="entry name" value="TAP42-like family"/>
    <property type="match status" value="1"/>
</dbReference>
<feature type="compositionally biased region" description="Basic and acidic residues" evidence="1">
    <location>
        <begin position="336"/>
        <end position="350"/>
    </location>
</feature>
<dbReference type="EMBL" id="DS480422">
    <property type="protein sequence ID" value="EDO16528.1"/>
    <property type="molecule type" value="Genomic_DNA"/>
</dbReference>
<dbReference type="GO" id="GO:0051721">
    <property type="term" value="F:protein phosphatase 2A binding"/>
    <property type="evidence" value="ECO:0007669"/>
    <property type="project" value="TreeGrafter"/>
</dbReference>
<dbReference type="STRING" id="436907.A7TMD4"/>
<evidence type="ECO:0000313" key="3">
    <source>
        <dbReference type="Proteomes" id="UP000000267"/>
    </source>
</evidence>
<dbReference type="eggNOG" id="KOG2830">
    <property type="taxonomic scope" value="Eukaryota"/>
</dbReference>
<dbReference type="OrthoDB" id="10261753at2759"/>
<evidence type="ECO:0008006" key="4">
    <source>
        <dbReference type="Google" id="ProtNLM"/>
    </source>
</evidence>
<feature type="region of interest" description="Disordered" evidence="1">
    <location>
        <begin position="330"/>
        <end position="350"/>
    </location>
</feature>
<dbReference type="HOGENOM" id="CLU_041824_2_2_1"/>
<reference evidence="2 3" key="1">
    <citation type="journal article" date="2007" name="Proc. Natl. Acad. Sci. U.S.A.">
        <title>Independent sorting-out of thousands of duplicated gene pairs in two yeast species descended from a whole-genome duplication.</title>
        <authorList>
            <person name="Scannell D.R."/>
            <person name="Frank A.C."/>
            <person name="Conant G.C."/>
            <person name="Byrne K.P."/>
            <person name="Woolfit M."/>
            <person name="Wolfe K.H."/>
        </authorList>
    </citation>
    <scope>NUCLEOTIDE SEQUENCE [LARGE SCALE GENOMIC DNA]</scope>
    <source>
        <strain evidence="3">ATCC 22028 / DSM 70294 / BCRC 21397 / CBS 2163 / NBRC 10782 / NRRL Y-8283 / UCD 57-17</strain>
    </source>
</reference>
<dbReference type="InterPro" id="IPR038511">
    <property type="entry name" value="TAP42/TAP46-like_sf"/>
</dbReference>
<feature type="region of interest" description="Disordered" evidence="1">
    <location>
        <begin position="246"/>
        <end position="268"/>
    </location>
</feature>
<protein>
    <recommendedName>
        <fullName evidence="4">Type 2A phosphatase-associated protein 42</fullName>
    </recommendedName>
</protein>
<sequence>MSVSDEYASILSVISTKIDHTTLRQDSVQFQNDLTSVIARLLKLKSDVYSKLALFSKNETIEDVSTSSLKFLSIDYYLAVLCSKKQAIGNKFNNPLSKNRMKISFLNKSVQLYMQFIIALQDFEILDSNLSKKIELFEETYKPTLAELYSQPKNGEDLSGAQLKRQQKIEMFRATKAADEKLALLESKYTNTEDDQDYDKEEEDILRDIYLQRMKSLSYKTFNELEQILYEEELLNNFTQMSPSEMVNATNSRNDSEGDHERKSEKGYTERLETLNKPLLSKKGKVLRNFTLLDKRTELVNKVRGYGQYGPTMTVEEFLEKEFEEGRVLQGGEEAPEVHDSDDEKWQDEQTYKAREWDEFKEANAKGSGNTINRG</sequence>
<dbReference type="InParanoid" id="A7TMD4"/>
<accession>A7TMD4</accession>
<dbReference type="OMA" id="EYELCEA"/>
<dbReference type="AlphaFoldDB" id="A7TMD4"/>
<dbReference type="PANTHER" id="PTHR10933:SF9">
    <property type="entry name" value="IMMUNOGLOBULIN-BINDING PROTEIN 1"/>
    <property type="match status" value="1"/>
</dbReference>
<dbReference type="GeneID" id="5544722"/>
<organism evidence="3">
    <name type="scientific">Vanderwaltozyma polyspora (strain ATCC 22028 / DSM 70294 / BCRC 21397 / CBS 2163 / NBRC 10782 / NRRL Y-8283 / UCD 57-17)</name>
    <name type="common">Kluyveromyces polysporus</name>
    <dbReference type="NCBI Taxonomy" id="436907"/>
    <lineage>
        <taxon>Eukaryota</taxon>
        <taxon>Fungi</taxon>
        <taxon>Dikarya</taxon>
        <taxon>Ascomycota</taxon>
        <taxon>Saccharomycotina</taxon>
        <taxon>Saccharomycetes</taxon>
        <taxon>Saccharomycetales</taxon>
        <taxon>Saccharomycetaceae</taxon>
        <taxon>Vanderwaltozyma</taxon>
    </lineage>
</organism>
<dbReference type="PhylomeDB" id="A7TMD4"/>
<dbReference type="GO" id="GO:0005829">
    <property type="term" value="C:cytosol"/>
    <property type="evidence" value="ECO:0007669"/>
    <property type="project" value="TreeGrafter"/>
</dbReference>
<dbReference type="KEGG" id="vpo:Kpol_1064p8"/>
<dbReference type="InterPro" id="IPR007304">
    <property type="entry name" value="TAP46-like"/>
</dbReference>
<name>A7TMD4_VANPO</name>
<evidence type="ECO:0000313" key="2">
    <source>
        <dbReference type="EMBL" id="EDO16528.1"/>
    </source>
</evidence>
<dbReference type="RefSeq" id="XP_001644386.1">
    <property type="nucleotide sequence ID" value="XM_001644336.1"/>
</dbReference>
<dbReference type="FunCoup" id="A7TMD4">
    <property type="interactions" value="670"/>
</dbReference>
<gene>
    <name evidence="2" type="ORF">Kpol_1064p8</name>
</gene>
<proteinExistence type="predicted"/>
<dbReference type="Pfam" id="PF04177">
    <property type="entry name" value="TAP42"/>
    <property type="match status" value="1"/>
</dbReference>
<evidence type="ECO:0000256" key="1">
    <source>
        <dbReference type="SAM" id="MobiDB-lite"/>
    </source>
</evidence>
<dbReference type="GO" id="GO:0009966">
    <property type="term" value="P:regulation of signal transduction"/>
    <property type="evidence" value="ECO:0007669"/>
    <property type="project" value="InterPro"/>
</dbReference>
<feature type="compositionally biased region" description="Basic and acidic residues" evidence="1">
    <location>
        <begin position="254"/>
        <end position="268"/>
    </location>
</feature>
<dbReference type="GO" id="GO:0035303">
    <property type="term" value="P:regulation of dephosphorylation"/>
    <property type="evidence" value="ECO:0007669"/>
    <property type="project" value="TreeGrafter"/>
</dbReference>
<keyword evidence="3" id="KW-1185">Reference proteome</keyword>